<comment type="similarity">
    <text evidence="1 6">Belongs to the peptidase M2 family.</text>
</comment>
<organism evidence="7">
    <name type="scientific">Timema californicum</name>
    <name type="common">California timema</name>
    <name type="synonym">Walking stick</name>
    <dbReference type="NCBI Taxonomy" id="61474"/>
    <lineage>
        <taxon>Eukaryota</taxon>
        <taxon>Metazoa</taxon>
        <taxon>Ecdysozoa</taxon>
        <taxon>Arthropoda</taxon>
        <taxon>Hexapoda</taxon>
        <taxon>Insecta</taxon>
        <taxon>Pterygota</taxon>
        <taxon>Neoptera</taxon>
        <taxon>Polyneoptera</taxon>
        <taxon>Phasmatodea</taxon>
        <taxon>Timematodea</taxon>
        <taxon>Timematoidea</taxon>
        <taxon>Timematidae</taxon>
        <taxon>Timema</taxon>
    </lineage>
</organism>
<evidence type="ECO:0000313" key="7">
    <source>
        <dbReference type="EMBL" id="CAD7575881.1"/>
    </source>
</evidence>
<gene>
    <name evidence="7" type="ORF">TCMB3V08_LOCUS8458</name>
</gene>
<feature type="disulfide bond" evidence="5">
    <location>
        <begin position="168"/>
        <end position="175"/>
    </location>
</feature>
<evidence type="ECO:0000256" key="6">
    <source>
        <dbReference type="PROSITE-ProRule" id="PRU01355"/>
    </source>
</evidence>
<accession>A0A7R9PAQ1</accession>
<sequence length="241" mass="27956">MDAKHESEHIHAQCIARGQIDSLIPSSYKDQAMYANIERSRRQGMEEESKLFHQQEDCADRSQVKHWFSAMNSELRKLNSAAAILTWRLSTEEGMEASDTASELGELRSAWRNQRCQEAGYLWPLVTRSERRQLYLLCRGPIYLPHQSRDMTLVSGKLLNIYTTSRVCRRHGEPCYSGEPDLERLMKRSRDPAELLWAWQEWRRVVGPSSKHLFTTLVDLQNQVATNNGSIKTILYIDDIE</sequence>
<dbReference type="InterPro" id="IPR001548">
    <property type="entry name" value="Peptidase_M2"/>
</dbReference>
<name>A0A7R9PAQ1_TIMCA</name>
<dbReference type="GO" id="GO:0008237">
    <property type="term" value="F:metallopeptidase activity"/>
    <property type="evidence" value="ECO:0007669"/>
    <property type="project" value="InterPro"/>
</dbReference>
<dbReference type="EMBL" id="OE183648">
    <property type="protein sequence ID" value="CAD7575881.1"/>
    <property type="molecule type" value="Genomic_DNA"/>
</dbReference>
<evidence type="ECO:0000256" key="5">
    <source>
        <dbReference type="PIRSR" id="PIRSR601548-4"/>
    </source>
</evidence>
<protein>
    <submittedName>
        <fullName evidence="7">(California timema) hypothetical protein</fullName>
    </submittedName>
</protein>
<keyword evidence="3 5" id="KW-1015">Disulfide bond</keyword>
<dbReference type="Pfam" id="PF01401">
    <property type="entry name" value="Peptidase_M2"/>
    <property type="match status" value="1"/>
</dbReference>
<reference evidence="7" key="1">
    <citation type="submission" date="2020-11" db="EMBL/GenBank/DDBJ databases">
        <authorList>
            <person name="Tran Van P."/>
        </authorList>
    </citation>
    <scope>NUCLEOTIDE SEQUENCE</scope>
</reference>
<evidence type="ECO:0000256" key="4">
    <source>
        <dbReference type="ARBA" id="ARBA00023180"/>
    </source>
</evidence>
<dbReference type="PANTHER" id="PTHR10514:SF27">
    <property type="entry name" value="ANGIOTENSIN-CONVERTING ENZYME"/>
    <property type="match status" value="1"/>
</dbReference>
<dbReference type="SUPFAM" id="SSF55486">
    <property type="entry name" value="Metalloproteases ('zincins'), catalytic domain"/>
    <property type="match status" value="1"/>
</dbReference>
<keyword evidence="2" id="KW-0732">Signal</keyword>
<dbReference type="PANTHER" id="PTHR10514">
    <property type="entry name" value="ANGIOTENSIN-CONVERTING ENZYME"/>
    <property type="match status" value="1"/>
</dbReference>
<dbReference type="AlphaFoldDB" id="A0A7R9PAQ1"/>
<dbReference type="GO" id="GO:0008241">
    <property type="term" value="F:peptidyl-dipeptidase activity"/>
    <property type="evidence" value="ECO:0007669"/>
    <property type="project" value="InterPro"/>
</dbReference>
<evidence type="ECO:0000256" key="1">
    <source>
        <dbReference type="ARBA" id="ARBA00008139"/>
    </source>
</evidence>
<dbReference type="PROSITE" id="PS52011">
    <property type="entry name" value="PEPTIDASE_M2"/>
    <property type="match status" value="1"/>
</dbReference>
<evidence type="ECO:0000256" key="3">
    <source>
        <dbReference type="ARBA" id="ARBA00023157"/>
    </source>
</evidence>
<keyword evidence="4" id="KW-0325">Glycoprotein</keyword>
<comment type="caution">
    <text evidence="6">Lacks conserved residue(s) required for the propagation of feature annotation.</text>
</comment>
<dbReference type="GO" id="GO:0016020">
    <property type="term" value="C:membrane"/>
    <property type="evidence" value="ECO:0007669"/>
    <property type="project" value="InterPro"/>
</dbReference>
<dbReference type="GO" id="GO:0006508">
    <property type="term" value="P:proteolysis"/>
    <property type="evidence" value="ECO:0007669"/>
    <property type="project" value="InterPro"/>
</dbReference>
<evidence type="ECO:0000256" key="2">
    <source>
        <dbReference type="ARBA" id="ARBA00022729"/>
    </source>
</evidence>
<proteinExistence type="inferred from homology"/>